<dbReference type="InterPro" id="IPR003337">
    <property type="entry name" value="Trehalose_PPase"/>
</dbReference>
<dbReference type="InterPro" id="IPR006379">
    <property type="entry name" value="HAD-SF_hydro_IIB"/>
</dbReference>
<dbReference type="InterPro" id="IPR036412">
    <property type="entry name" value="HAD-like_sf"/>
</dbReference>
<dbReference type="PANTHER" id="PTHR43768">
    <property type="entry name" value="TREHALOSE 6-PHOSPHATE PHOSPHATASE"/>
    <property type="match status" value="1"/>
</dbReference>
<comment type="cofactor">
    <cofactor evidence="4">
        <name>Mg(2+)</name>
        <dbReference type="ChEBI" id="CHEBI:18420"/>
    </cofactor>
</comment>
<accession>A0A1I1WSR6</accession>
<evidence type="ECO:0000313" key="6">
    <source>
        <dbReference type="Proteomes" id="UP000198977"/>
    </source>
</evidence>
<dbReference type="OrthoDB" id="9814913at2"/>
<reference evidence="5 6" key="1">
    <citation type="submission" date="2016-10" db="EMBL/GenBank/DDBJ databases">
        <authorList>
            <person name="de Groot N.N."/>
        </authorList>
    </citation>
    <scope>NUCLEOTIDE SEQUENCE [LARGE SCALE GENOMIC DNA]</scope>
    <source>
        <strain evidence="5 6">DSM 11443</strain>
    </source>
</reference>
<dbReference type="NCBIfam" id="TIGR00685">
    <property type="entry name" value="T6PP"/>
    <property type="match status" value="1"/>
</dbReference>
<dbReference type="NCBIfam" id="TIGR01484">
    <property type="entry name" value="HAD-SF-IIB"/>
    <property type="match status" value="1"/>
</dbReference>
<dbReference type="GO" id="GO:0046872">
    <property type="term" value="F:metal ion binding"/>
    <property type="evidence" value="ECO:0007669"/>
    <property type="project" value="UniProtKB-KW"/>
</dbReference>
<comment type="pathway">
    <text evidence="1 4">Glycan biosynthesis; trehalose biosynthesis.</text>
</comment>
<sequence>MCLQTGQKVQERAEMPIDISRANFSLAQHCFFFDLDGTLAPIVDDPSTVAIPDDFKPALARLYSQTGGAVAILTGRGLSDALTILDPLPLPVVGSHGLEYDARLGGSGDQSSAQAALKEVLAPLQAFAAAKDLKLECKPGAIALHYRHAPEHAVAAQRTIDNVASFASGLRALHGKMVSEVTVASVDKGTALTTLMSRTEFAGRVPVMVGDDVTDEDGFSAAQSWGGCGIKIGSGETCAKYRAETMAEFHHWLAKLVAEGK</sequence>
<evidence type="ECO:0000256" key="1">
    <source>
        <dbReference type="ARBA" id="ARBA00005199"/>
    </source>
</evidence>
<dbReference type="GO" id="GO:0004805">
    <property type="term" value="F:trehalose-phosphatase activity"/>
    <property type="evidence" value="ECO:0007669"/>
    <property type="project" value="UniProtKB-EC"/>
</dbReference>
<keyword evidence="4" id="KW-0460">Magnesium</keyword>
<comment type="catalytic activity">
    <reaction evidence="4">
        <text>alpha,alpha-trehalose 6-phosphate + H2O = alpha,alpha-trehalose + phosphate</text>
        <dbReference type="Rhea" id="RHEA:23420"/>
        <dbReference type="ChEBI" id="CHEBI:15377"/>
        <dbReference type="ChEBI" id="CHEBI:16551"/>
        <dbReference type="ChEBI" id="CHEBI:43474"/>
        <dbReference type="ChEBI" id="CHEBI:58429"/>
        <dbReference type="EC" id="3.1.3.12"/>
    </reaction>
</comment>
<evidence type="ECO:0000313" key="5">
    <source>
        <dbReference type="EMBL" id="SFD98051.1"/>
    </source>
</evidence>
<dbReference type="Proteomes" id="UP000198977">
    <property type="component" value="Unassembled WGS sequence"/>
</dbReference>
<dbReference type="EMBL" id="FOMW01000004">
    <property type="protein sequence ID" value="SFD98051.1"/>
    <property type="molecule type" value="Genomic_DNA"/>
</dbReference>
<evidence type="ECO:0000256" key="3">
    <source>
        <dbReference type="ARBA" id="ARBA00022801"/>
    </source>
</evidence>
<dbReference type="SUPFAM" id="SSF56784">
    <property type="entry name" value="HAD-like"/>
    <property type="match status" value="1"/>
</dbReference>
<dbReference type="Gene3D" id="3.40.50.1000">
    <property type="entry name" value="HAD superfamily/HAD-like"/>
    <property type="match status" value="1"/>
</dbReference>
<protein>
    <recommendedName>
        <fullName evidence="4">Trehalose 6-phosphate phosphatase</fullName>
        <ecNumber evidence="4">3.1.3.12</ecNumber>
    </recommendedName>
</protein>
<dbReference type="STRING" id="74348.SAMN04488523_104124"/>
<dbReference type="Gene3D" id="3.30.70.1020">
    <property type="entry name" value="Trehalose-6-phosphate phosphatase related protein, domain 2"/>
    <property type="match status" value="1"/>
</dbReference>
<keyword evidence="3 4" id="KW-0378">Hydrolase</keyword>
<dbReference type="InterPro" id="IPR044651">
    <property type="entry name" value="OTSB-like"/>
</dbReference>
<evidence type="ECO:0000256" key="4">
    <source>
        <dbReference type="RuleBase" id="RU361117"/>
    </source>
</evidence>
<proteinExistence type="inferred from homology"/>
<comment type="similarity">
    <text evidence="2 4">Belongs to the trehalose phosphatase family.</text>
</comment>
<dbReference type="EC" id="3.1.3.12" evidence="4"/>
<name>A0A1I1WSR6_9RHOB</name>
<organism evidence="5 6">
    <name type="scientific">Sulfitobacter brevis</name>
    <dbReference type="NCBI Taxonomy" id="74348"/>
    <lineage>
        <taxon>Bacteria</taxon>
        <taxon>Pseudomonadati</taxon>
        <taxon>Pseudomonadota</taxon>
        <taxon>Alphaproteobacteria</taxon>
        <taxon>Rhodobacterales</taxon>
        <taxon>Roseobacteraceae</taxon>
        <taxon>Sulfitobacter</taxon>
    </lineage>
</organism>
<keyword evidence="4" id="KW-0479">Metal-binding</keyword>
<evidence type="ECO:0000256" key="2">
    <source>
        <dbReference type="ARBA" id="ARBA00008770"/>
    </source>
</evidence>
<dbReference type="Pfam" id="PF02358">
    <property type="entry name" value="Trehalose_PPase"/>
    <property type="match status" value="1"/>
</dbReference>
<dbReference type="InterPro" id="IPR023214">
    <property type="entry name" value="HAD_sf"/>
</dbReference>
<dbReference type="UniPathway" id="UPA00299"/>
<dbReference type="AlphaFoldDB" id="A0A1I1WSR6"/>
<keyword evidence="6" id="KW-1185">Reference proteome</keyword>
<dbReference type="PANTHER" id="PTHR43768:SF3">
    <property type="entry name" value="TREHALOSE 6-PHOSPHATE PHOSPHATASE"/>
    <property type="match status" value="1"/>
</dbReference>
<dbReference type="GO" id="GO:0005992">
    <property type="term" value="P:trehalose biosynthetic process"/>
    <property type="evidence" value="ECO:0007669"/>
    <property type="project" value="UniProtKB-UniPathway"/>
</dbReference>
<gene>
    <name evidence="5" type="ORF">SAMN04488523_104124</name>
</gene>
<comment type="function">
    <text evidence="4">Removes the phosphate from trehalose 6-phosphate to produce free trehalose.</text>
</comment>